<keyword evidence="2" id="KW-1185">Reference proteome</keyword>
<proteinExistence type="predicted"/>
<accession>A0ABS5I1N4</accession>
<evidence type="ECO:0000313" key="1">
    <source>
        <dbReference type="EMBL" id="MBR9727922.1"/>
    </source>
</evidence>
<protein>
    <recommendedName>
        <fullName evidence="3">IS3 family transposase</fullName>
    </recommendedName>
</protein>
<sequence length="37" mass="4524">MYNYIEMIYNSKRRHGFNDQQSPVTFEKQYFSSLDSV</sequence>
<evidence type="ECO:0008006" key="3">
    <source>
        <dbReference type="Google" id="ProtNLM"/>
    </source>
</evidence>
<dbReference type="Proteomes" id="UP000811844">
    <property type="component" value="Unassembled WGS sequence"/>
</dbReference>
<evidence type="ECO:0000313" key="2">
    <source>
        <dbReference type="Proteomes" id="UP000811844"/>
    </source>
</evidence>
<name>A0ABS5I1N4_9GAMM</name>
<dbReference type="EMBL" id="JAAIKR010000006">
    <property type="protein sequence ID" value="MBR9727922.1"/>
    <property type="molecule type" value="Genomic_DNA"/>
</dbReference>
<reference evidence="1 2" key="1">
    <citation type="submission" date="2020-02" db="EMBL/GenBank/DDBJ databases">
        <title>Shewanella WXL01 sp. nov., a marine bacterium isolated from green algae in Luhuitou Fringing Reef (Northern South China Sea).</title>
        <authorList>
            <person name="Wang X."/>
        </authorList>
    </citation>
    <scope>NUCLEOTIDE SEQUENCE [LARGE SCALE GENOMIC DNA]</scope>
    <source>
        <strain evidence="1 2">MCCC 1A01895</strain>
    </source>
</reference>
<comment type="caution">
    <text evidence="1">The sequence shown here is derived from an EMBL/GenBank/DDBJ whole genome shotgun (WGS) entry which is preliminary data.</text>
</comment>
<organism evidence="1 2">
    <name type="scientific">Shewanella intestini</name>
    <dbReference type="NCBI Taxonomy" id="2017544"/>
    <lineage>
        <taxon>Bacteria</taxon>
        <taxon>Pseudomonadati</taxon>
        <taxon>Pseudomonadota</taxon>
        <taxon>Gammaproteobacteria</taxon>
        <taxon>Alteromonadales</taxon>
        <taxon>Shewanellaceae</taxon>
        <taxon>Shewanella</taxon>
    </lineage>
</organism>
<gene>
    <name evidence="1" type="ORF">G3R48_07985</name>
</gene>